<dbReference type="InterPro" id="IPR050361">
    <property type="entry name" value="MPP/UQCRC_Complex"/>
</dbReference>
<keyword evidence="5" id="KW-1185">Reference proteome</keyword>
<dbReference type="Pfam" id="PF05193">
    <property type="entry name" value="Peptidase_M16_C"/>
    <property type="match status" value="1"/>
</dbReference>
<organism evidence="4 5">
    <name type="scientific">Hyalangium minutum</name>
    <dbReference type="NCBI Taxonomy" id="394096"/>
    <lineage>
        <taxon>Bacteria</taxon>
        <taxon>Pseudomonadati</taxon>
        <taxon>Myxococcota</taxon>
        <taxon>Myxococcia</taxon>
        <taxon>Myxococcales</taxon>
        <taxon>Cystobacterineae</taxon>
        <taxon>Archangiaceae</taxon>
        <taxon>Hyalangium</taxon>
    </lineage>
</organism>
<dbReference type="AlphaFoldDB" id="A0A085WU04"/>
<evidence type="ECO:0000259" key="3">
    <source>
        <dbReference type="Pfam" id="PF05193"/>
    </source>
</evidence>
<feature type="chain" id="PRO_5001799961" evidence="1">
    <location>
        <begin position="22"/>
        <end position="479"/>
    </location>
</feature>
<protein>
    <submittedName>
        <fullName evidence="4">Insulinase-like:Peptidase M16</fullName>
    </submittedName>
</protein>
<feature type="domain" description="Peptidase M16 N-terminal" evidence="2">
    <location>
        <begin position="53"/>
        <end position="172"/>
    </location>
</feature>
<dbReference type="InterPro" id="IPR011249">
    <property type="entry name" value="Metalloenz_LuxS/M16"/>
</dbReference>
<proteinExistence type="predicted"/>
<dbReference type="STRING" id="394096.DB31_3297"/>
<feature type="signal peptide" evidence="1">
    <location>
        <begin position="1"/>
        <end position="21"/>
    </location>
</feature>
<dbReference type="SUPFAM" id="SSF63411">
    <property type="entry name" value="LuxS/MPP-like metallohydrolase"/>
    <property type="match status" value="2"/>
</dbReference>
<dbReference type="PANTHER" id="PTHR11851">
    <property type="entry name" value="METALLOPROTEASE"/>
    <property type="match status" value="1"/>
</dbReference>
<dbReference type="Gene3D" id="3.30.830.10">
    <property type="entry name" value="Metalloenzyme, LuxS/M16 peptidase-like"/>
    <property type="match status" value="2"/>
</dbReference>
<dbReference type="OrthoDB" id="9811314at2"/>
<keyword evidence="1" id="KW-0732">Signal</keyword>
<evidence type="ECO:0000259" key="2">
    <source>
        <dbReference type="Pfam" id="PF00675"/>
    </source>
</evidence>
<dbReference type="InterPro" id="IPR011765">
    <property type="entry name" value="Pept_M16_N"/>
</dbReference>
<name>A0A085WU04_9BACT</name>
<sequence length="479" mass="51263">MSGKVAQAALAALLVTTVAGAQGAKPAEPAKAQGVQLPKATVIELKNGTRLILAEKHGVPLVSFSAWLRGGSLGEPQGKEGLAWLTGELLLKGAGKRNAQQFAETVDGVGADFNVSATREALLVDGQFLARDIPLMVELLSDVLMRPRFEPGEFDKMRDRMVSEIAAAKDGDPRGLMGFYFLAFHFAGHPYGRPVIGSEASIATLTRDDVQGYAKAQLGGDRLILSVVGDFDTKQLASRLEAALGGWAKAPAPAPVVPPTAPVKGRRVLLVDKPDATQTYFWIGNTGIARNDPDRVDVTLANTLLGGRFTSLLNTELRVKTGLSYGANSLVMKETQPGVVAISSYTKTESTGRAIDLALEVLNRYRREGMDDAVLASTRSFVLGQFPPTLETSAQVAMKLSELAFYGLDGRDVDNFAADVMGASREHIHQVMQRVLPAPEDLTLVLIGKASAIREAARRYGPVTEMKLSDKTFAPAPKR</sequence>
<reference evidence="4 5" key="1">
    <citation type="submission" date="2014-04" db="EMBL/GenBank/DDBJ databases">
        <title>Genome assembly of Hyalangium minutum DSM 14724.</title>
        <authorList>
            <person name="Sharma G."/>
            <person name="Subramanian S."/>
        </authorList>
    </citation>
    <scope>NUCLEOTIDE SEQUENCE [LARGE SCALE GENOMIC DNA]</scope>
    <source>
        <strain evidence="4 5">DSM 14724</strain>
    </source>
</reference>
<dbReference type="GO" id="GO:0046872">
    <property type="term" value="F:metal ion binding"/>
    <property type="evidence" value="ECO:0007669"/>
    <property type="project" value="InterPro"/>
</dbReference>
<evidence type="ECO:0000256" key="1">
    <source>
        <dbReference type="SAM" id="SignalP"/>
    </source>
</evidence>
<comment type="caution">
    <text evidence="4">The sequence shown here is derived from an EMBL/GenBank/DDBJ whole genome shotgun (WGS) entry which is preliminary data.</text>
</comment>
<evidence type="ECO:0000313" key="4">
    <source>
        <dbReference type="EMBL" id="KFE71167.1"/>
    </source>
</evidence>
<accession>A0A085WU04</accession>
<dbReference type="PATRIC" id="fig|394096.3.peg.947"/>
<feature type="domain" description="Peptidase M16 C-terminal" evidence="3">
    <location>
        <begin position="205"/>
        <end position="378"/>
    </location>
</feature>
<evidence type="ECO:0000313" key="5">
    <source>
        <dbReference type="Proteomes" id="UP000028725"/>
    </source>
</evidence>
<dbReference type="Pfam" id="PF00675">
    <property type="entry name" value="Peptidase_M16"/>
    <property type="match status" value="1"/>
</dbReference>
<dbReference type="Proteomes" id="UP000028725">
    <property type="component" value="Unassembled WGS sequence"/>
</dbReference>
<gene>
    <name evidence="4" type="ORF">DB31_3297</name>
</gene>
<dbReference type="EMBL" id="JMCB01000002">
    <property type="protein sequence ID" value="KFE71167.1"/>
    <property type="molecule type" value="Genomic_DNA"/>
</dbReference>
<dbReference type="PANTHER" id="PTHR11851:SF224">
    <property type="entry name" value="PROCESSING PROTEASE"/>
    <property type="match status" value="1"/>
</dbReference>
<dbReference type="RefSeq" id="WP_044182783.1">
    <property type="nucleotide sequence ID" value="NZ_JMCB01000002.1"/>
</dbReference>
<dbReference type="InterPro" id="IPR007863">
    <property type="entry name" value="Peptidase_M16_C"/>
</dbReference>